<organism evidence="2 3">
    <name type="scientific">Iris pallida</name>
    <name type="common">Sweet iris</name>
    <dbReference type="NCBI Taxonomy" id="29817"/>
    <lineage>
        <taxon>Eukaryota</taxon>
        <taxon>Viridiplantae</taxon>
        <taxon>Streptophyta</taxon>
        <taxon>Embryophyta</taxon>
        <taxon>Tracheophyta</taxon>
        <taxon>Spermatophyta</taxon>
        <taxon>Magnoliopsida</taxon>
        <taxon>Liliopsida</taxon>
        <taxon>Asparagales</taxon>
        <taxon>Iridaceae</taxon>
        <taxon>Iridoideae</taxon>
        <taxon>Irideae</taxon>
        <taxon>Iris</taxon>
    </lineage>
</organism>
<dbReference type="Proteomes" id="UP001140949">
    <property type="component" value="Unassembled WGS sequence"/>
</dbReference>
<reference evidence="2" key="2">
    <citation type="submission" date="2023-04" db="EMBL/GenBank/DDBJ databases">
        <authorList>
            <person name="Bruccoleri R.E."/>
            <person name="Oakeley E.J."/>
            <person name="Faust A.-M."/>
            <person name="Dessus-Babus S."/>
            <person name="Altorfer M."/>
            <person name="Burckhardt D."/>
            <person name="Oertli M."/>
            <person name="Naumann U."/>
            <person name="Petersen F."/>
            <person name="Wong J."/>
        </authorList>
    </citation>
    <scope>NUCLEOTIDE SEQUENCE</scope>
    <source>
        <strain evidence="2">GSM-AAB239-AS_SAM_17_03QT</strain>
        <tissue evidence="2">Leaf</tissue>
    </source>
</reference>
<keyword evidence="3" id="KW-1185">Reference proteome</keyword>
<feature type="region of interest" description="Disordered" evidence="1">
    <location>
        <begin position="492"/>
        <end position="543"/>
    </location>
</feature>
<dbReference type="EMBL" id="JANAVB010039219">
    <property type="protein sequence ID" value="KAJ6799795.1"/>
    <property type="molecule type" value="Genomic_DNA"/>
</dbReference>
<accession>A0AAX6E744</accession>
<feature type="region of interest" description="Disordered" evidence="1">
    <location>
        <begin position="1"/>
        <end position="152"/>
    </location>
</feature>
<feature type="compositionally biased region" description="Basic residues" evidence="1">
    <location>
        <begin position="967"/>
        <end position="987"/>
    </location>
</feature>
<sequence>MDSYHHRQQQQQNWYPSSSPPPPPPGGGGAYHHLPAGYPPIPHHHQWPPMDSRHHQFQPPSPAPYGHSPAVPSPYSVPPPPPHLQHQYPTPPLPPRPHYPMPPPTQQQQMAHQHQHPPMPPPHSAFPPPPNQAWGNPSWGQHQGWEHPDRNISYNNEEDWAARARAWAAAKSGTENHHTQPHFTPTGRADEHNYAYHDHYQQTIDAQPDMEQLSRPQSSIQHLPITSSGSSSYNTGYRAGEEAIASDRDHMASPQKRGVPSASVYEQEVPYSYSSAPGKREVFNQAEGLHVPIPSPMPSIQEGHHSLPSVPIQMSSVEQPHYTNHGQPKDFFPDARDRPLEFEPRPSADHESHEKLSYGHSGPTGVMGVMDHSLHAPPISSWGTSAITSAGYPQVPLGPSGTQFDPSFVPHASLPVHPAPVFGGMPVPSFQHNMPHVSSPFGLGPGSSLHHSAAFPVDANGLSFPERPKKAAVPNWLREEIIKKKAVISSTVPMQPTGSSLDSLGPEDSDKSLRRADQADSKSIDSTKSTEDEEDDEEDVEAARSAAINQEIKRVLTEVLLKVTDELFDEIATKVLNEDKLTVEVEENPVHGKQVSSPAAISTPKAFAKILVPAKMEKDKVNGVTEDSRTSSPGGDILGLGNYASDASDDDGDDKIRNSILLPSGKRPGTYHQPESSDKSSGSDLRSEGNRTNLDAATQNQSARLYEGNSMTEKGSLAANNLKYDKKASERVSSVCEAVLADRKQVEEFPLLNGKPLQSNNILDGKDGRKQGSTSSHENHDKLSSRDSRDREPRSNSDTIKNSLIMEVKDNTNKVRREISDGKDSVIHEDWNKPKEKLGKKDKLKERDGDRISKRATNEVGSDSRRSSKHNNSKDDRKEITKDKRDGYKDVERKRERGRDEEDRSTQSSKSSSRHTSKRSPSSSSRGKSSKDNSFSHGSASGDEPSDSSRKRKQQSVNSSFSPSPTKSRKRQVSRSPPSKHSHRRHSPYPSSERRKKRSRSISPVHRRSTAHKHE</sequence>
<protein>
    <submittedName>
        <fullName evidence="2">Uncharacterized protein</fullName>
    </submittedName>
</protein>
<feature type="compositionally biased region" description="Polar residues" evidence="1">
    <location>
        <begin position="492"/>
        <end position="502"/>
    </location>
</feature>
<feature type="compositionally biased region" description="Polar residues" evidence="1">
    <location>
        <begin position="690"/>
        <end position="713"/>
    </location>
</feature>
<feature type="compositionally biased region" description="Pro residues" evidence="1">
    <location>
        <begin position="71"/>
        <end position="105"/>
    </location>
</feature>
<feature type="compositionally biased region" description="Acidic residues" evidence="1">
    <location>
        <begin position="531"/>
        <end position="540"/>
    </location>
</feature>
<name>A0AAX6E744_IRIPA</name>
<comment type="caution">
    <text evidence="2">The sequence shown here is derived from an EMBL/GenBank/DDBJ whole genome shotgun (WGS) entry which is preliminary data.</text>
</comment>
<evidence type="ECO:0000313" key="2">
    <source>
        <dbReference type="EMBL" id="KAJ6799795.1"/>
    </source>
</evidence>
<reference evidence="2" key="1">
    <citation type="journal article" date="2023" name="GigaByte">
        <title>Genome assembly of the bearded iris, Iris pallida Lam.</title>
        <authorList>
            <person name="Bruccoleri R.E."/>
            <person name="Oakeley E.J."/>
            <person name="Faust A.M.E."/>
            <person name="Altorfer M."/>
            <person name="Dessus-Babus S."/>
            <person name="Burckhardt D."/>
            <person name="Oertli M."/>
            <person name="Naumann U."/>
            <person name="Petersen F."/>
            <person name="Wong J."/>
        </authorList>
    </citation>
    <scope>NUCLEOTIDE SEQUENCE</scope>
    <source>
        <strain evidence="2">GSM-AAB239-AS_SAM_17_03QT</strain>
    </source>
</reference>
<feature type="compositionally biased region" description="Basic residues" evidence="1">
    <location>
        <begin position="994"/>
        <end position="1015"/>
    </location>
</feature>
<proteinExistence type="predicted"/>
<feature type="region of interest" description="Disordered" evidence="1">
    <location>
        <begin position="745"/>
        <end position="1015"/>
    </location>
</feature>
<feature type="compositionally biased region" description="Polar residues" evidence="1">
    <location>
        <begin position="955"/>
        <end position="966"/>
    </location>
</feature>
<feature type="region of interest" description="Disordered" evidence="1">
    <location>
        <begin position="617"/>
        <end position="715"/>
    </location>
</feature>
<evidence type="ECO:0000256" key="1">
    <source>
        <dbReference type="SAM" id="MobiDB-lite"/>
    </source>
</evidence>
<feature type="region of interest" description="Disordered" evidence="1">
    <location>
        <begin position="319"/>
        <end position="356"/>
    </location>
</feature>
<feature type="compositionally biased region" description="Low complexity" evidence="1">
    <location>
        <begin position="919"/>
        <end position="936"/>
    </location>
</feature>
<feature type="compositionally biased region" description="Basic and acidic residues" evidence="1">
    <location>
        <begin position="508"/>
        <end position="530"/>
    </location>
</feature>
<feature type="compositionally biased region" description="Pro residues" evidence="1">
    <location>
        <begin position="117"/>
        <end position="131"/>
    </location>
</feature>
<feature type="compositionally biased region" description="Basic and acidic residues" evidence="1">
    <location>
        <begin position="617"/>
        <end position="629"/>
    </location>
</feature>
<feature type="compositionally biased region" description="Basic and acidic residues" evidence="1">
    <location>
        <begin position="777"/>
        <end position="795"/>
    </location>
</feature>
<gene>
    <name evidence="2" type="ORF">M6B38_203620</name>
</gene>
<dbReference type="AlphaFoldDB" id="A0AAX6E744"/>
<feature type="compositionally biased region" description="Basic and acidic residues" evidence="1">
    <location>
        <begin position="807"/>
        <end position="905"/>
    </location>
</feature>
<evidence type="ECO:0000313" key="3">
    <source>
        <dbReference type="Proteomes" id="UP001140949"/>
    </source>
</evidence>
<feature type="compositionally biased region" description="Basic and acidic residues" evidence="1">
    <location>
        <begin position="327"/>
        <end position="356"/>
    </location>
</feature>